<evidence type="ECO:0000313" key="2">
    <source>
        <dbReference type="EMBL" id="PKY57187.1"/>
    </source>
</evidence>
<gene>
    <name evidence="2" type="ORF">RhiirA4_478086</name>
</gene>
<reference evidence="2 3" key="1">
    <citation type="submission" date="2015-10" db="EMBL/GenBank/DDBJ databases">
        <title>Genome analyses suggest a sexual origin of heterokaryosis in a supposedly ancient asexual fungus.</title>
        <authorList>
            <person name="Ropars J."/>
            <person name="Sedzielewska K."/>
            <person name="Noel J."/>
            <person name="Charron P."/>
            <person name="Farinelli L."/>
            <person name="Marton T."/>
            <person name="Kruger M."/>
            <person name="Pelin A."/>
            <person name="Brachmann A."/>
            <person name="Corradi N."/>
        </authorList>
    </citation>
    <scope>NUCLEOTIDE SEQUENCE [LARGE SCALE GENOMIC DNA]</scope>
    <source>
        <strain evidence="2 3">A4</strain>
    </source>
</reference>
<protein>
    <submittedName>
        <fullName evidence="2">Uncharacterized protein</fullName>
    </submittedName>
</protein>
<dbReference type="AlphaFoldDB" id="A0A2I1HE83"/>
<evidence type="ECO:0000256" key="1">
    <source>
        <dbReference type="SAM" id="MobiDB-lite"/>
    </source>
</evidence>
<name>A0A2I1HE83_9GLOM</name>
<feature type="region of interest" description="Disordered" evidence="1">
    <location>
        <begin position="75"/>
        <end position="95"/>
    </location>
</feature>
<feature type="region of interest" description="Disordered" evidence="1">
    <location>
        <begin position="131"/>
        <end position="196"/>
    </location>
</feature>
<dbReference type="EMBL" id="LLXI01002461">
    <property type="protein sequence ID" value="PKY57187.1"/>
    <property type="molecule type" value="Genomic_DNA"/>
</dbReference>
<comment type="caution">
    <text evidence="2">The sequence shown here is derived from an EMBL/GenBank/DDBJ whole genome shotgun (WGS) entry which is preliminary data.</text>
</comment>
<keyword evidence="3" id="KW-1185">Reference proteome</keyword>
<feature type="compositionally biased region" description="Basic residues" evidence="1">
    <location>
        <begin position="136"/>
        <end position="152"/>
    </location>
</feature>
<feature type="compositionally biased region" description="Basic and acidic residues" evidence="1">
    <location>
        <begin position="162"/>
        <end position="180"/>
    </location>
</feature>
<proteinExistence type="predicted"/>
<sequence length="196" mass="21644">MNILKSRISNEAALLIGKFGEAANPANFTEQAQATNIQPTTLSLIFSIGFYAAFRSWDNFSSQFLAEFGDIYDGSDDMLDESSEDEPDEDEDLGNLSQDDLLLKGLQMPPNPVNVMPPILPDIVMTPVDQTVTPKTSRKKDKQKARITKNKQVKNQSTTAKPDTKTPVKNVSQKEKKSSEPKATQILTGYEALSKC</sequence>
<accession>A0A2I1HE83</accession>
<dbReference type="Proteomes" id="UP000234323">
    <property type="component" value="Unassembled WGS sequence"/>
</dbReference>
<feature type="compositionally biased region" description="Acidic residues" evidence="1">
    <location>
        <begin position="75"/>
        <end position="93"/>
    </location>
</feature>
<organism evidence="2 3">
    <name type="scientific">Rhizophagus irregularis</name>
    <dbReference type="NCBI Taxonomy" id="588596"/>
    <lineage>
        <taxon>Eukaryota</taxon>
        <taxon>Fungi</taxon>
        <taxon>Fungi incertae sedis</taxon>
        <taxon>Mucoromycota</taxon>
        <taxon>Glomeromycotina</taxon>
        <taxon>Glomeromycetes</taxon>
        <taxon>Glomerales</taxon>
        <taxon>Glomeraceae</taxon>
        <taxon>Rhizophagus</taxon>
    </lineage>
</organism>
<evidence type="ECO:0000313" key="3">
    <source>
        <dbReference type="Proteomes" id="UP000234323"/>
    </source>
</evidence>